<evidence type="ECO:0000313" key="3">
    <source>
        <dbReference type="Proteomes" id="UP000189674"/>
    </source>
</evidence>
<dbReference type="NCBIfam" id="NF005546">
    <property type="entry name" value="PRK07208.1-2"/>
    <property type="match status" value="1"/>
</dbReference>
<dbReference type="RefSeq" id="WP_146659513.1">
    <property type="nucleotide sequence ID" value="NZ_CP019791.1"/>
</dbReference>
<organism evidence="2 3">
    <name type="scientific">Anaerohalosphaera lusitana</name>
    <dbReference type="NCBI Taxonomy" id="1936003"/>
    <lineage>
        <taxon>Bacteria</taxon>
        <taxon>Pseudomonadati</taxon>
        <taxon>Planctomycetota</taxon>
        <taxon>Phycisphaerae</taxon>
        <taxon>Sedimentisphaerales</taxon>
        <taxon>Anaerohalosphaeraceae</taxon>
        <taxon>Anaerohalosphaera</taxon>
    </lineage>
</organism>
<dbReference type="PANTHER" id="PTHR21197">
    <property type="entry name" value="UDP-GALACTOPYRANOSE MUTASE"/>
    <property type="match status" value="1"/>
</dbReference>
<dbReference type="GO" id="GO:0008767">
    <property type="term" value="F:UDP-galactopyranose mutase activity"/>
    <property type="evidence" value="ECO:0007669"/>
    <property type="project" value="TreeGrafter"/>
</dbReference>
<proteinExistence type="predicted"/>
<dbReference type="NCBIfam" id="NF005548">
    <property type="entry name" value="PRK07208.1-4"/>
    <property type="match status" value="1"/>
</dbReference>
<gene>
    <name evidence="2" type="primary">pds</name>
    <name evidence="2" type="ORF">STSP2_00490</name>
</gene>
<dbReference type="KEGG" id="alus:STSP2_00490"/>
<accession>A0A1U9NIL6</accession>
<dbReference type="EMBL" id="CP019791">
    <property type="protein sequence ID" value="AQT67346.1"/>
    <property type="molecule type" value="Genomic_DNA"/>
</dbReference>
<dbReference type="InterPro" id="IPR002937">
    <property type="entry name" value="Amino_oxidase"/>
</dbReference>
<dbReference type="GO" id="GO:0050660">
    <property type="term" value="F:flavin adenine dinucleotide binding"/>
    <property type="evidence" value="ECO:0007669"/>
    <property type="project" value="TreeGrafter"/>
</dbReference>
<protein>
    <submittedName>
        <fullName evidence="2">15-cis-phytoene desaturase</fullName>
        <ecNumber evidence="2">1.3.5.5</ecNumber>
    </submittedName>
</protein>
<dbReference type="STRING" id="1936003.STSP2_00490"/>
<feature type="domain" description="Amine oxidase" evidence="1">
    <location>
        <begin position="14"/>
        <end position="449"/>
    </location>
</feature>
<dbReference type="SUPFAM" id="SSF51971">
    <property type="entry name" value="Nucleotide-binding domain"/>
    <property type="match status" value="1"/>
</dbReference>
<evidence type="ECO:0000259" key="1">
    <source>
        <dbReference type="Pfam" id="PF01593"/>
    </source>
</evidence>
<dbReference type="PANTHER" id="PTHR21197:SF0">
    <property type="entry name" value="UDP-GALACTOPYRANOSE MUTASE"/>
    <property type="match status" value="1"/>
</dbReference>
<keyword evidence="2" id="KW-0560">Oxidoreductase</keyword>
<name>A0A1U9NIL6_9BACT</name>
<sequence>MSQISVVILGAGPAGLSAGYELAKKGVAVNIVEKDSIVGGISRTVEHNGFRFDIGGHRFFTKMDRVNKLWDEILGDEFLTRPRISRIYYNHKFFDYPLKISNTFKNLGPIKSFEFFLSYLGSKIQPYPREDNLEQWVSNRFGRKLYRAFFKTYTEKVWNIPCDQIEAEWAAQRIKGLSFSSAVRAALLGNSNGKIKSLIDEFKYPRLGPGQMYETMAEKIREIGGKMIMNTRVTKLTKTDNTLASVEVTDSDGTTQTLTADHILSSIPLTELVQIIDDSVPDHVCRAAEKLSYRSLLTINLMMNRPESFPDTWIYIHSPKVKVGRVQCFKNWSPHMVPDSDQSSLGLEYFCTEGDSLWNAADADLVELGKNEIAQLELADPTTVFDAFVIRTPKTYPVYMANYREHLAAIKDYVTPITNLQCIGRNGMFKYNNMDHSILTGLLAADNILGADNDLWTVNTETAYHEQTEN</sequence>
<dbReference type="GO" id="GO:0005829">
    <property type="term" value="C:cytosol"/>
    <property type="evidence" value="ECO:0007669"/>
    <property type="project" value="TreeGrafter"/>
</dbReference>
<reference evidence="3" key="1">
    <citation type="submission" date="2017-02" db="EMBL/GenBank/DDBJ databases">
        <title>Comparative genomics and description of representatives of a novel lineage of planctomycetes thriving in anoxic sediments.</title>
        <authorList>
            <person name="Spring S."/>
            <person name="Bunk B."/>
            <person name="Sproer C."/>
        </authorList>
    </citation>
    <scope>NUCLEOTIDE SEQUENCE [LARGE SCALE GENOMIC DNA]</scope>
    <source>
        <strain evidence="3">ST-NAGAB-D1</strain>
    </source>
</reference>
<dbReference type="Pfam" id="PF01593">
    <property type="entry name" value="Amino_oxidase"/>
    <property type="match status" value="1"/>
</dbReference>
<dbReference type="NCBIfam" id="NF005545">
    <property type="entry name" value="PRK07208.1-1"/>
    <property type="match status" value="1"/>
</dbReference>
<dbReference type="EC" id="1.3.5.5" evidence="2"/>
<dbReference type="AlphaFoldDB" id="A0A1U9NIL6"/>
<dbReference type="GO" id="GO:0016491">
    <property type="term" value="F:oxidoreductase activity"/>
    <property type="evidence" value="ECO:0007669"/>
    <property type="project" value="UniProtKB-KW"/>
</dbReference>
<dbReference type="PRINTS" id="PR00419">
    <property type="entry name" value="ADXRDTASE"/>
</dbReference>
<dbReference type="InterPro" id="IPR036188">
    <property type="entry name" value="FAD/NAD-bd_sf"/>
</dbReference>
<dbReference type="Gene3D" id="3.50.50.60">
    <property type="entry name" value="FAD/NAD(P)-binding domain"/>
    <property type="match status" value="1"/>
</dbReference>
<dbReference type="NCBIfam" id="NF005547">
    <property type="entry name" value="PRK07208.1-3"/>
    <property type="match status" value="1"/>
</dbReference>
<dbReference type="Proteomes" id="UP000189674">
    <property type="component" value="Chromosome"/>
</dbReference>
<keyword evidence="3" id="KW-1185">Reference proteome</keyword>
<dbReference type="OrthoDB" id="9767561at2"/>
<evidence type="ECO:0000313" key="2">
    <source>
        <dbReference type="EMBL" id="AQT67346.1"/>
    </source>
</evidence>